<dbReference type="KEGG" id="nmg:Nmag_1674"/>
<reference evidence="2 3" key="2">
    <citation type="journal article" date="2012" name="BMC Genomics">
        <title>A comparative genomics perspective on the genetic content of the alkaliphilic haloarchaeon Natrialba magadii ATCC 43099T.</title>
        <authorList>
            <person name="Siddaramappa S."/>
            <person name="Challacombe J.F."/>
            <person name="Decastro R.E."/>
            <person name="Pfeiffer F."/>
            <person name="Sastre D.E."/>
            <person name="Gimenez M.I."/>
            <person name="Paggi R.A."/>
            <person name="Detter J.C."/>
            <person name="Davenport K.W."/>
            <person name="Goodwin L.A."/>
            <person name="Kyrpides N."/>
            <person name="Tapia R."/>
            <person name="Pitluck S."/>
            <person name="Lucas S."/>
            <person name="Woyke T."/>
            <person name="Maupin-Furlow J.A."/>
        </authorList>
    </citation>
    <scope>NUCLEOTIDE SEQUENCE [LARGE SCALE GENOMIC DNA]</scope>
    <source>
        <strain evidence="3">ATCC 43099 / DSM 3394 / CCM 3739 / CIP 104546 / IAM 13178 / JCM 8861 / NBRC 102185 / NCIMB 2190 / MS3</strain>
    </source>
</reference>
<keyword evidence="3" id="KW-1185">Reference proteome</keyword>
<dbReference type="PaxDb" id="547559-Nmag_1674"/>
<gene>
    <name evidence="2" type="ordered locus">Nmag_1674</name>
</gene>
<dbReference type="EMBL" id="CP001932">
    <property type="protein sequence ID" value="ADD05250.1"/>
    <property type="molecule type" value="Genomic_DNA"/>
</dbReference>
<evidence type="ECO:0000256" key="1">
    <source>
        <dbReference type="SAM" id="MobiDB-lite"/>
    </source>
</evidence>
<proteinExistence type="predicted"/>
<protein>
    <submittedName>
        <fullName evidence="2">Uncharacterized protein</fullName>
    </submittedName>
</protein>
<sequence length="312" mass="34033">MRRRQLLKSTPIAGGLAMTGIVSSASATGDGDVDPEMEPGGGGGGAVIRERVDDDEFESQGDVIKLATSLEVHHPYWSTALNKWQVDYAFGSVAVTEDADTQGVVSGDVWRQTLEISGYDDVGDFYSRDNEAWYGATSPHPDDLSDDDTLVSVFSLATSRINPLIGASFTAAGLAQKFAGYIGDMSCSGICDEWRPSIPQDELGVYRVYRRQIPEQTSETVEIENIAFGESERVAITDTWVAVGVGDRPSTMETVTEENKSEYNLSPIAEAEIEKEGEIHVSPDAEVTIETGSIYDSQAKEERRREIISDHY</sequence>
<reference evidence="3" key="1">
    <citation type="submission" date="2010-02" db="EMBL/GenBank/DDBJ databases">
        <title>Complete sequence of chromosome of Natrialba magadii ATCC 43099.</title>
        <authorList>
            <consortium name="US DOE Joint Genome Institute"/>
            <person name="Lucas S."/>
            <person name="Copeland A."/>
            <person name="Lapidus A."/>
            <person name="Cheng J.-F."/>
            <person name="Bruce D."/>
            <person name="Goodwin L."/>
            <person name="Pitluck S."/>
            <person name="Davenport K."/>
            <person name="Saunders E."/>
            <person name="Detter J.C."/>
            <person name="Han C."/>
            <person name="Tapia R."/>
            <person name="Land M."/>
            <person name="Hauser L."/>
            <person name="Kyrpides N."/>
            <person name="Mikhailova N."/>
            <person name="De Castro R.E."/>
            <person name="Maupin-Furlow J.A."/>
            <person name="Woyke T."/>
        </authorList>
    </citation>
    <scope>NUCLEOTIDE SEQUENCE [LARGE SCALE GENOMIC DNA]</scope>
    <source>
        <strain evidence="3">ATCC 43099 / DSM 3394 / CCM 3739 / CIP 104546 / IAM 13178 / JCM 8861 / NBRC 102185 / NCIMB 2190 / MS3</strain>
    </source>
</reference>
<feature type="region of interest" description="Disordered" evidence="1">
    <location>
        <begin position="291"/>
        <end position="312"/>
    </location>
</feature>
<dbReference type="AlphaFoldDB" id="D3SUJ2"/>
<dbReference type="TCDB" id="9.A.44.1.3">
    <property type="family name" value="the archaeocin/halocin h4 (halh4) family"/>
</dbReference>
<evidence type="ECO:0000313" key="2">
    <source>
        <dbReference type="EMBL" id="ADD05250.1"/>
    </source>
</evidence>
<accession>D3SUJ2</accession>
<organism evidence="2 3">
    <name type="scientific">Natrialba magadii (strain ATCC 43099 / DSM 3394 / CCM 3739 / CIP 104546 / IAM 13178 / JCM 8861 / NBRC 102185 / NCIMB 2190 / MS3)</name>
    <name type="common">Natronobacterium magadii</name>
    <dbReference type="NCBI Taxonomy" id="547559"/>
    <lineage>
        <taxon>Archaea</taxon>
        <taxon>Methanobacteriati</taxon>
        <taxon>Methanobacteriota</taxon>
        <taxon>Stenosarchaea group</taxon>
        <taxon>Halobacteria</taxon>
        <taxon>Halobacteriales</taxon>
        <taxon>Natrialbaceae</taxon>
        <taxon>Natrialba</taxon>
    </lineage>
</organism>
<name>D3SUJ2_NATMM</name>
<dbReference type="HOGENOM" id="CLU_890308_0_0_2"/>
<feature type="compositionally biased region" description="Basic and acidic residues" evidence="1">
    <location>
        <begin position="298"/>
        <end position="312"/>
    </location>
</feature>
<feature type="region of interest" description="Disordered" evidence="1">
    <location>
        <begin position="25"/>
        <end position="46"/>
    </location>
</feature>
<evidence type="ECO:0000313" key="3">
    <source>
        <dbReference type="Proteomes" id="UP000001879"/>
    </source>
</evidence>
<dbReference type="Proteomes" id="UP000001879">
    <property type="component" value="Chromosome"/>
</dbReference>